<accession>A0A5J4S6G3</accession>
<reference evidence="3" key="1">
    <citation type="submission" date="2019-03" db="EMBL/GenBank/DDBJ databases">
        <title>Single cell metagenomics reveals metabolic interactions within the superorganism composed of flagellate Streblomastix strix and complex community of Bacteroidetes bacteria on its surface.</title>
        <authorList>
            <person name="Treitli S.C."/>
            <person name="Kolisko M."/>
            <person name="Husnik F."/>
            <person name="Keeling P."/>
            <person name="Hampl V."/>
        </authorList>
    </citation>
    <scope>NUCLEOTIDE SEQUENCE</scope>
    <source>
        <strain evidence="3">STM</strain>
    </source>
</reference>
<gene>
    <name evidence="3" type="ORF">EZS27_011313</name>
</gene>
<dbReference type="InterPro" id="IPR053277">
    <property type="entry name" value="Endomembrane_traffic_mod"/>
</dbReference>
<dbReference type="InterPro" id="IPR019734">
    <property type="entry name" value="TPR_rpt"/>
</dbReference>
<keyword evidence="2" id="KW-0472">Membrane</keyword>
<dbReference type="NCBIfam" id="NF047558">
    <property type="entry name" value="TPR_END_plus"/>
    <property type="match status" value="1"/>
</dbReference>
<keyword evidence="1" id="KW-0175">Coiled coil</keyword>
<dbReference type="Gene3D" id="1.25.40.10">
    <property type="entry name" value="Tetratricopeptide repeat domain"/>
    <property type="match status" value="2"/>
</dbReference>
<keyword evidence="2" id="KW-0812">Transmembrane</keyword>
<dbReference type="EMBL" id="SNRY01000429">
    <property type="protein sequence ID" value="KAA6340841.1"/>
    <property type="molecule type" value="Genomic_DNA"/>
</dbReference>
<feature type="transmembrane region" description="Helical" evidence="2">
    <location>
        <begin position="288"/>
        <end position="307"/>
    </location>
</feature>
<sequence>METKPNSRNPRTEKQQAQRVQLTNLVTTYQMLSSFIRGAYSSKPKNLSDYNMFIKENLSSRVKVYLDKTEASRKGCIVAPYNISEGKLPSIETVVQGDVLRTSLRVPRSFQITDETTVEEVSLALLQANPQLQKEDQISILHLVQHAPSSSEGGVPYMTLKQYDFILDTDSYSASRFKFYKDVPKSLFRVNEGHIQTEADIEMGGIAYVLIREVGRKVLISTQSIVLTPDNSVYKEYSCEEKKKEAAGSYAVVAKKKTVAPKKAVNPKNEYLHGFISRNKGRISMKKILIALLLVFGVAMVAQNNLVGQGKIYTKEDIVDLKLQMQEQKIFEMQKSVEDKIGMQDKYVESINSRFGFWLGLFGGLMTFLSIGSGFLVYYLNKRTHEVEKDMKEKLAEIIEIKKAAEKELDSIVTKGKEKLNSMFKLEEQTNSMYNKLINNPPDNTQIEEQSKEQKEELSSYTEEIKRKKIESEYTAKDWFLLGYDAYYIQQKYEKACSYYEKAAKIDSNNASTYYNWGNTLFRLAQSKSDEALYKECFDKYKKAIEIKPDYAEVYYNWGYALFYLAQSKSDEALYKECFDKYKKAIEIKPDATAYNNWGKSLMQLAKLENNLDSSKQDIEILLLKANEIRKGYGSYNLACLYALTGEEGKAFKYLEEDLKYNLWRHNRSIIENDSDFDTLKKDSCFQQLFDKYFSVGKS</sequence>
<feature type="coiled-coil region" evidence="1">
    <location>
        <begin position="444"/>
        <end position="471"/>
    </location>
</feature>
<dbReference type="PANTHER" id="PTHR45005:SF2">
    <property type="entry name" value="PROTEIN HLB1"/>
    <property type="match status" value="1"/>
</dbReference>
<evidence type="ECO:0000313" key="3">
    <source>
        <dbReference type="EMBL" id="KAA6340841.1"/>
    </source>
</evidence>
<dbReference type="PANTHER" id="PTHR45005">
    <property type="match status" value="1"/>
</dbReference>
<keyword evidence="2" id="KW-1133">Transmembrane helix</keyword>
<evidence type="ECO:0000256" key="2">
    <source>
        <dbReference type="SAM" id="Phobius"/>
    </source>
</evidence>
<organism evidence="3">
    <name type="scientific">termite gut metagenome</name>
    <dbReference type="NCBI Taxonomy" id="433724"/>
    <lineage>
        <taxon>unclassified sequences</taxon>
        <taxon>metagenomes</taxon>
        <taxon>organismal metagenomes</taxon>
    </lineage>
</organism>
<dbReference type="SUPFAM" id="SSF48452">
    <property type="entry name" value="TPR-like"/>
    <property type="match status" value="1"/>
</dbReference>
<feature type="transmembrane region" description="Helical" evidence="2">
    <location>
        <begin position="355"/>
        <end position="380"/>
    </location>
</feature>
<evidence type="ECO:0000256" key="1">
    <source>
        <dbReference type="SAM" id="Coils"/>
    </source>
</evidence>
<dbReference type="AlphaFoldDB" id="A0A5J4S6G3"/>
<comment type="caution">
    <text evidence="3">The sequence shown here is derived from an EMBL/GenBank/DDBJ whole genome shotgun (WGS) entry which is preliminary data.</text>
</comment>
<name>A0A5J4S6G3_9ZZZZ</name>
<dbReference type="Pfam" id="PF13414">
    <property type="entry name" value="TPR_11"/>
    <property type="match status" value="2"/>
</dbReference>
<protein>
    <submittedName>
        <fullName evidence="3">Uncharacterized protein</fullName>
    </submittedName>
</protein>
<dbReference type="SMART" id="SM00028">
    <property type="entry name" value="TPR"/>
    <property type="match status" value="3"/>
</dbReference>
<proteinExistence type="predicted"/>
<dbReference type="InterPro" id="IPR011990">
    <property type="entry name" value="TPR-like_helical_dom_sf"/>
</dbReference>